<dbReference type="OrthoDB" id="5819140at2759"/>
<evidence type="ECO:0000313" key="1">
    <source>
        <dbReference type="EMBL" id="PIC17615.1"/>
    </source>
</evidence>
<protein>
    <submittedName>
        <fullName evidence="1">Uncharacterized protein</fullName>
    </submittedName>
</protein>
<organism evidence="1 2">
    <name type="scientific">Caenorhabditis nigoni</name>
    <dbReference type="NCBI Taxonomy" id="1611254"/>
    <lineage>
        <taxon>Eukaryota</taxon>
        <taxon>Metazoa</taxon>
        <taxon>Ecdysozoa</taxon>
        <taxon>Nematoda</taxon>
        <taxon>Chromadorea</taxon>
        <taxon>Rhabditida</taxon>
        <taxon>Rhabditina</taxon>
        <taxon>Rhabditomorpha</taxon>
        <taxon>Rhabditoidea</taxon>
        <taxon>Rhabditidae</taxon>
        <taxon>Peloderinae</taxon>
        <taxon>Caenorhabditis</taxon>
    </lineage>
</organism>
<dbReference type="EMBL" id="PDUG01000006">
    <property type="protein sequence ID" value="PIC17615.1"/>
    <property type="molecule type" value="Genomic_DNA"/>
</dbReference>
<evidence type="ECO:0000313" key="2">
    <source>
        <dbReference type="Proteomes" id="UP000230233"/>
    </source>
</evidence>
<proteinExistence type="predicted"/>
<accession>A0A2G5SR68</accession>
<comment type="caution">
    <text evidence="1">The sequence shown here is derived from an EMBL/GenBank/DDBJ whole genome shotgun (WGS) entry which is preliminary data.</text>
</comment>
<sequence length="230" mass="27331">MIISIIFVFQTLWNKYNGKLNWRDDPRFRTFLAKKTLTDLFKIYFQREYDEEEAQQREKQLKHILTKYKKQDTLFKRLLDNNEDEFDEPLPNMFLDTLSEETIRHVLDPTPDNMLTFSKLLIEARALQLACEVIFCSVSLVVEEFITNHQLNVILYSDIGKRRFSRELSSEMGHQFAVFESCHESFYTNSHGVGCVHYALEEAQGYIKQLRALHLSDEKKKQLENDNFEN</sequence>
<gene>
    <name evidence="1" type="primary">Cnig_chr_X.g23796</name>
    <name evidence="1" type="ORF">B9Z55_023796</name>
</gene>
<dbReference type="AlphaFoldDB" id="A0A2G5SR68"/>
<name>A0A2G5SR68_9PELO</name>
<keyword evidence="2" id="KW-1185">Reference proteome</keyword>
<reference evidence="2" key="1">
    <citation type="submission" date="2017-10" db="EMBL/GenBank/DDBJ databases">
        <title>Rapid genome shrinkage in a self-fertile nematode reveals novel sperm competition proteins.</title>
        <authorList>
            <person name="Yin D."/>
            <person name="Schwarz E.M."/>
            <person name="Thomas C.G."/>
            <person name="Felde R.L."/>
            <person name="Korf I.F."/>
            <person name="Cutter A.D."/>
            <person name="Schartner C.M."/>
            <person name="Ralston E.J."/>
            <person name="Meyer B.J."/>
            <person name="Haag E.S."/>
        </authorList>
    </citation>
    <scope>NUCLEOTIDE SEQUENCE [LARGE SCALE GENOMIC DNA]</scope>
    <source>
        <strain evidence="2">JU1422</strain>
    </source>
</reference>
<dbReference type="Proteomes" id="UP000230233">
    <property type="component" value="Chromosome X"/>
</dbReference>